<evidence type="ECO:0000256" key="9">
    <source>
        <dbReference type="ARBA" id="ARBA00023326"/>
    </source>
</evidence>
<dbReference type="GO" id="GO:0045493">
    <property type="term" value="P:xylan catabolic process"/>
    <property type="evidence" value="ECO:0007669"/>
    <property type="project" value="UniProtKB-KW"/>
</dbReference>
<keyword evidence="9" id="KW-0624">Polysaccharide degradation</keyword>
<organism evidence="12 13">
    <name type="scientific">Calycina marina</name>
    <dbReference type="NCBI Taxonomy" id="1763456"/>
    <lineage>
        <taxon>Eukaryota</taxon>
        <taxon>Fungi</taxon>
        <taxon>Dikarya</taxon>
        <taxon>Ascomycota</taxon>
        <taxon>Pezizomycotina</taxon>
        <taxon>Leotiomycetes</taxon>
        <taxon>Helotiales</taxon>
        <taxon>Pezizellaceae</taxon>
        <taxon>Calycina</taxon>
    </lineage>
</organism>
<dbReference type="InterPro" id="IPR013319">
    <property type="entry name" value="GH11/12"/>
</dbReference>
<dbReference type="SUPFAM" id="SSF49899">
    <property type="entry name" value="Concanavalin A-like lectins/glucanases"/>
    <property type="match status" value="1"/>
</dbReference>
<evidence type="ECO:0000256" key="7">
    <source>
        <dbReference type="ARBA" id="ARBA00023277"/>
    </source>
</evidence>
<sequence>WTDGMTGAAYINCAAGEYSVSWDGNDGNFVCRKGWATGAAIITYAGSFITTRNAYLSVYRW</sequence>
<accession>A0A9P7YY54</accession>
<comment type="catalytic activity">
    <reaction evidence="1">
        <text>Endohydrolysis of (1-&gt;4)-beta-D-xylosidic linkages in xylans.</text>
        <dbReference type="EC" id="3.2.1.8"/>
    </reaction>
</comment>
<feature type="domain" description="GH11" evidence="11">
    <location>
        <begin position="1"/>
        <end position="61"/>
    </location>
</feature>
<dbReference type="PANTHER" id="PTHR46828:SF2">
    <property type="entry name" value="ENDO-1,4-BETA-XYLANASE A-RELATED"/>
    <property type="match status" value="1"/>
</dbReference>
<evidence type="ECO:0000256" key="6">
    <source>
        <dbReference type="ARBA" id="ARBA00022801"/>
    </source>
</evidence>
<evidence type="ECO:0000256" key="4">
    <source>
        <dbReference type="ARBA" id="ARBA00012590"/>
    </source>
</evidence>
<dbReference type="InterPro" id="IPR033123">
    <property type="entry name" value="GH11_dom"/>
</dbReference>
<keyword evidence="8" id="KW-0326">Glycosidase</keyword>
<evidence type="ECO:0000256" key="2">
    <source>
        <dbReference type="ARBA" id="ARBA00004851"/>
    </source>
</evidence>
<reference evidence="12" key="1">
    <citation type="journal article" date="2021" name="IMA Fungus">
        <title>Genomic characterization of three marine fungi, including Emericellopsis atlantica sp. nov. with signatures of a generalist lifestyle and marine biomass degradation.</title>
        <authorList>
            <person name="Hagestad O.C."/>
            <person name="Hou L."/>
            <person name="Andersen J.H."/>
            <person name="Hansen E.H."/>
            <person name="Altermark B."/>
            <person name="Li C."/>
            <person name="Kuhnert E."/>
            <person name="Cox R.J."/>
            <person name="Crous P.W."/>
            <person name="Spatafora J.W."/>
            <person name="Lail K."/>
            <person name="Amirebrahimi M."/>
            <person name="Lipzen A."/>
            <person name="Pangilinan J."/>
            <person name="Andreopoulos W."/>
            <person name="Hayes R.D."/>
            <person name="Ng V."/>
            <person name="Grigoriev I.V."/>
            <person name="Jackson S.A."/>
            <person name="Sutton T.D.S."/>
            <person name="Dobson A.D.W."/>
            <person name="Rama T."/>
        </authorList>
    </citation>
    <scope>NUCLEOTIDE SEQUENCE</scope>
    <source>
        <strain evidence="12">TRa3180A</strain>
    </source>
</reference>
<dbReference type="GO" id="GO:0031176">
    <property type="term" value="F:endo-1,4-beta-xylanase activity"/>
    <property type="evidence" value="ECO:0007669"/>
    <property type="project" value="UniProtKB-EC"/>
</dbReference>
<dbReference type="OrthoDB" id="2115822at2759"/>
<dbReference type="AlphaFoldDB" id="A0A9P7YY54"/>
<dbReference type="Pfam" id="PF00457">
    <property type="entry name" value="Glyco_hydro_11"/>
    <property type="match status" value="1"/>
</dbReference>
<comment type="pathway">
    <text evidence="2">Glycan degradation; xylan degradation.</text>
</comment>
<dbReference type="InterPro" id="IPR013320">
    <property type="entry name" value="ConA-like_dom_sf"/>
</dbReference>
<gene>
    <name evidence="12" type="ORF">BJ878DRAFT_427899</name>
</gene>
<comment type="caution">
    <text evidence="10">Lacks conserved residue(s) required for the propagation of feature annotation.</text>
</comment>
<keyword evidence="5" id="KW-0858">Xylan degradation</keyword>
<evidence type="ECO:0000256" key="3">
    <source>
        <dbReference type="ARBA" id="ARBA00007792"/>
    </source>
</evidence>
<dbReference type="Gene3D" id="2.60.120.180">
    <property type="match status" value="1"/>
</dbReference>
<dbReference type="PANTHER" id="PTHR46828">
    <property type="entry name" value="ENDO-1,4-BETA-XYLANASE A-RELATED"/>
    <property type="match status" value="1"/>
</dbReference>
<dbReference type="EMBL" id="MU254196">
    <property type="protein sequence ID" value="KAG9241547.1"/>
    <property type="molecule type" value="Genomic_DNA"/>
</dbReference>
<evidence type="ECO:0000256" key="5">
    <source>
        <dbReference type="ARBA" id="ARBA00022651"/>
    </source>
</evidence>
<feature type="non-terminal residue" evidence="12">
    <location>
        <position position="1"/>
    </location>
</feature>
<evidence type="ECO:0000256" key="10">
    <source>
        <dbReference type="PROSITE-ProRule" id="PRU01097"/>
    </source>
</evidence>
<comment type="similarity">
    <text evidence="3 10">Belongs to the glycosyl hydrolase 11 (cellulase G) family.</text>
</comment>
<dbReference type="EC" id="3.2.1.8" evidence="4"/>
<proteinExistence type="inferred from homology"/>
<dbReference type="Proteomes" id="UP000887226">
    <property type="component" value="Unassembled WGS sequence"/>
</dbReference>
<evidence type="ECO:0000256" key="8">
    <source>
        <dbReference type="ARBA" id="ARBA00023295"/>
    </source>
</evidence>
<keyword evidence="6" id="KW-0378">Hydrolase</keyword>
<keyword evidence="7" id="KW-0119">Carbohydrate metabolism</keyword>
<evidence type="ECO:0000313" key="13">
    <source>
        <dbReference type="Proteomes" id="UP000887226"/>
    </source>
</evidence>
<keyword evidence="13" id="KW-1185">Reference proteome</keyword>
<comment type="caution">
    <text evidence="12">The sequence shown here is derived from an EMBL/GenBank/DDBJ whole genome shotgun (WGS) entry which is preliminary data.</text>
</comment>
<evidence type="ECO:0000256" key="1">
    <source>
        <dbReference type="ARBA" id="ARBA00000681"/>
    </source>
</evidence>
<evidence type="ECO:0000313" key="12">
    <source>
        <dbReference type="EMBL" id="KAG9241547.1"/>
    </source>
</evidence>
<dbReference type="InterPro" id="IPR001137">
    <property type="entry name" value="Glyco_hydro_11"/>
</dbReference>
<name>A0A9P7YY54_9HELO</name>
<evidence type="ECO:0000259" key="11">
    <source>
        <dbReference type="PROSITE" id="PS51761"/>
    </source>
</evidence>
<dbReference type="PROSITE" id="PS51761">
    <property type="entry name" value="GH11_3"/>
    <property type="match status" value="1"/>
</dbReference>
<protein>
    <recommendedName>
        <fullName evidence="4">endo-1,4-beta-xylanase</fullName>
        <ecNumber evidence="4">3.2.1.8</ecNumber>
    </recommendedName>
</protein>